<reference evidence="2" key="1">
    <citation type="submission" date="2014-09" db="EMBL/GenBank/DDBJ databases">
        <authorList>
            <person name="Magalhaes I.L.F."/>
            <person name="Oliveira U."/>
            <person name="Santos F.R."/>
            <person name="Vidigal T.H.D.A."/>
            <person name="Brescovit A.D."/>
            <person name="Santos A.J."/>
        </authorList>
    </citation>
    <scope>NUCLEOTIDE SEQUENCE</scope>
    <source>
        <tissue evidence="2">Shoot tissue taken approximately 20 cm above the soil surface</tissue>
    </source>
</reference>
<evidence type="ECO:0000256" key="1">
    <source>
        <dbReference type="SAM" id="MobiDB-lite"/>
    </source>
</evidence>
<accession>A0A0A9DHT0</accession>
<organism evidence="2">
    <name type="scientific">Arundo donax</name>
    <name type="common">Giant reed</name>
    <name type="synonym">Donax arundinaceus</name>
    <dbReference type="NCBI Taxonomy" id="35708"/>
    <lineage>
        <taxon>Eukaryota</taxon>
        <taxon>Viridiplantae</taxon>
        <taxon>Streptophyta</taxon>
        <taxon>Embryophyta</taxon>
        <taxon>Tracheophyta</taxon>
        <taxon>Spermatophyta</taxon>
        <taxon>Magnoliopsida</taxon>
        <taxon>Liliopsida</taxon>
        <taxon>Poales</taxon>
        <taxon>Poaceae</taxon>
        <taxon>PACMAD clade</taxon>
        <taxon>Arundinoideae</taxon>
        <taxon>Arundineae</taxon>
        <taxon>Arundo</taxon>
    </lineage>
</organism>
<dbReference type="EMBL" id="GBRH01214543">
    <property type="protein sequence ID" value="JAD83352.1"/>
    <property type="molecule type" value="Transcribed_RNA"/>
</dbReference>
<reference evidence="2" key="2">
    <citation type="journal article" date="2015" name="Data Brief">
        <title>Shoot transcriptome of the giant reed, Arundo donax.</title>
        <authorList>
            <person name="Barrero R.A."/>
            <person name="Guerrero F.D."/>
            <person name="Moolhuijzen P."/>
            <person name="Goolsby J.A."/>
            <person name="Tidwell J."/>
            <person name="Bellgard S.E."/>
            <person name="Bellgard M.I."/>
        </authorList>
    </citation>
    <scope>NUCLEOTIDE SEQUENCE</scope>
    <source>
        <tissue evidence="2">Shoot tissue taken approximately 20 cm above the soil surface</tissue>
    </source>
</reference>
<evidence type="ECO:0000313" key="2">
    <source>
        <dbReference type="EMBL" id="JAD83352.1"/>
    </source>
</evidence>
<dbReference type="AlphaFoldDB" id="A0A0A9DHT0"/>
<protein>
    <submittedName>
        <fullName evidence="2">Uncharacterized protein</fullName>
    </submittedName>
</protein>
<feature type="region of interest" description="Disordered" evidence="1">
    <location>
        <begin position="22"/>
        <end position="51"/>
    </location>
</feature>
<proteinExistence type="predicted"/>
<name>A0A0A9DHT0_ARUDO</name>
<sequence>MASGGPDAGQITKEVGDSMSTAAVSVSLHPRTTLRFPPRRRALRPLGGRPP</sequence>